<evidence type="ECO:0000313" key="1">
    <source>
        <dbReference type="EMBL" id="UOQ69170.1"/>
    </source>
</evidence>
<proteinExistence type="predicted"/>
<reference evidence="1" key="1">
    <citation type="submission" date="2022-04" db="EMBL/GenBank/DDBJ databases">
        <title>Hymenobacter sp. isolated from the air.</title>
        <authorList>
            <person name="Won M."/>
            <person name="Lee C.-M."/>
            <person name="Woen H.-Y."/>
            <person name="Kwon S.-W."/>
        </authorList>
    </citation>
    <scope>NUCLEOTIDE SEQUENCE</scope>
    <source>
        <strain evidence="1">5420S-77</strain>
        <plasmid evidence="1">unnamed3</plasmid>
    </source>
</reference>
<keyword evidence="1" id="KW-0614">Plasmid</keyword>
<dbReference type="RefSeq" id="WP_245126924.1">
    <property type="nucleotide sequence ID" value="NZ_CP095064.1"/>
</dbReference>
<dbReference type="EMBL" id="CP095064">
    <property type="protein sequence ID" value="UOQ69170.1"/>
    <property type="molecule type" value="Genomic_DNA"/>
</dbReference>
<geneLocation type="plasmid" evidence="1 2">
    <name>unnamed3</name>
</geneLocation>
<accession>A0ABY4GEE8</accession>
<gene>
    <name evidence="1" type="ORF">MUN86_26000</name>
</gene>
<organism evidence="1 2">
    <name type="scientific">Hymenobacter volaticus</name>
    <dbReference type="NCBI Taxonomy" id="2932254"/>
    <lineage>
        <taxon>Bacteria</taxon>
        <taxon>Pseudomonadati</taxon>
        <taxon>Bacteroidota</taxon>
        <taxon>Cytophagia</taxon>
        <taxon>Cytophagales</taxon>
        <taxon>Hymenobacteraceae</taxon>
        <taxon>Hymenobacter</taxon>
    </lineage>
</organism>
<keyword evidence="2" id="KW-1185">Reference proteome</keyword>
<sequence>MLTPYVSEEVGRQLRDQNVCYADAAGNAWLHHPGAELYILVEGRPRLTQPKPVTIVAAGRAFRKSGLRVLFQLLNEPDLVRQPYRTIGERTTTPVATIGLIIIDLVRQGYLVNEAPRQLRRREELIRRWVEGYGDTLRPRLPTVRYRWVHAQVAAGGWQHLPLGAATRWGGSQPLIYCWQGICNRNSLRFTVWLPGRRSCGSWG</sequence>
<evidence type="ECO:0000313" key="2">
    <source>
        <dbReference type="Proteomes" id="UP000830401"/>
    </source>
</evidence>
<name>A0ABY4GEE8_9BACT</name>
<dbReference type="Proteomes" id="UP000830401">
    <property type="component" value="Plasmid unnamed3"/>
</dbReference>
<protein>
    <submittedName>
        <fullName evidence="1">Uncharacterized protein</fullName>
    </submittedName>
</protein>